<comment type="caution">
    <text evidence="10">The sequence shown here is derived from an EMBL/GenBank/DDBJ whole genome shotgun (WGS) entry which is preliminary data.</text>
</comment>
<evidence type="ECO:0000256" key="8">
    <source>
        <dbReference type="HAMAP-Rule" id="MF_00440"/>
    </source>
</evidence>
<keyword evidence="4 8" id="KW-0067">ATP-binding</keyword>
<dbReference type="InterPro" id="IPR055173">
    <property type="entry name" value="NrdR-like_N"/>
</dbReference>
<dbReference type="PANTHER" id="PTHR30455:SF2">
    <property type="entry name" value="TRANSCRIPTIONAL REPRESSOR NRDR"/>
    <property type="match status" value="1"/>
</dbReference>
<dbReference type="GO" id="GO:0008270">
    <property type="term" value="F:zinc ion binding"/>
    <property type="evidence" value="ECO:0007669"/>
    <property type="project" value="UniProtKB-UniRule"/>
</dbReference>
<protein>
    <recommendedName>
        <fullName evidence="8">Transcriptional repressor NrdR</fullName>
    </recommendedName>
</protein>
<dbReference type="NCBIfam" id="TIGR00244">
    <property type="entry name" value="transcriptional regulator NrdR"/>
    <property type="match status" value="1"/>
</dbReference>
<dbReference type="PANTHER" id="PTHR30455">
    <property type="entry name" value="TRANSCRIPTIONAL REPRESSOR NRDR"/>
    <property type="match status" value="1"/>
</dbReference>
<dbReference type="HAMAP" id="MF_00440">
    <property type="entry name" value="NrdR"/>
    <property type="match status" value="1"/>
</dbReference>
<keyword evidence="8" id="KW-0863">Zinc-finger</keyword>
<proteinExistence type="inferred from homology"/>
<evidence type="ECO:0000256" key="4">
    <source>
        <dbReference type="ARBA" id="ARBA00022840"/>
    </source>
</evidence>
<dbReference type="OrthoDB" id="9807461at2"/>
<dbReference type="PROSITE" id="PS51161">
    <property type="entry name" value="ATP_CONE"/>
    <property type="match status" value="1"/>
</dbReference>
<keyword evidence="6 8" id="KW-0238">DNA-binding</keyword>
<reference evidence="10" key="2">
    <citation type="submission" date="2021-09" db="EMBL/GenBank/DDBJ databases">
        <authorList>
            <person name="Gilroy R."/>
        </authorList>
    </citation>
    <scope>NUCLEOTIDE SEQUENCE</scope>
    <source>
        <strain evidence="10">ChiSjej5B23-16112</strain>
    </source>
</reference>
<evidence type="ECO:0000256" key="5">
    <source>
        <dbReference type="ARBA" id="ARBA00023015"/>
    </source>
</evidence>
<sequence>MKCPYCNHPDTRVIDSRPADDGNSIRRRRSCDVCGKRFTTYEKVETIPLIIIKKDNNREQYNRGKIETGILRACYKRPVSAAEIQKCIDRVETKIFSLEEKEIPSSTIGEIVMDELKKLDEVAYVRFASVYREFKDVNTFMDEIKKILDRGNA</sequence>
<evidence type="ECO:0000256" key="6">
    <source>
        <dbReference type="ARBA" id="ARBA00023125"/>
    </source>
</evidence>
<keyword evidence="8" id="KW-0479">Metal-binding</keyword>
<comment type="function">
    <text evidence="8">Negatively regulates transcription of bacterial ribonucleotide reductase nrd genes and operons by binding to NrdR-boxes.</text>
</comment>
<evidence type="ECO:0000256" key="2">
    <source>
        <dbReference type="ARBA" id="ARBA00022741"/>
    </source>
</evidence>
<name>A0A921I2N2_9FIRM</name>
<accession>A0A921I2N2</accession>
<reference evidence="10" key="1">
    <citation type="journal article" date="2021" name="PeerJ">
        <title>Extensive microbial diversity within the chicken gut microbiome revealed by metagenomics and culture.</title>
        <authorList>
            <person name="Gilroy R."/>
            <person name="Ravi A."/>
            <person name="Getino M."/>
            <person name="Pursley I."/>
            <person name="Horton D.L."/>
            <person name="Alikhan N.F."/>
            <person name="Baker D."/>
            <person name="Gharbi K."/>
            <person name="Hall N."/>
            <person name="Watson M."/>
            <person name="Adriaenssens E.M."/>
            <person name="Foster-Nyarko E."/>
            <person name="Jarju S."/>
            <person name="Secka A."/>
            <person name="Antonio M."/>
            <person name="Oren A."/>
            <person name="Chaudhuri R.R."/>
            <person name="La Ragione R."/>
            <person name="Hildebrand F."/>
            <person name="Pallen M.J."/>
        </authorList>
    </citation>
    <scope>NUCLEOTIDE SEQUENCE</scope>
    <source>
        <strain evidence="10">ChiSjej5B23-16112</strain>
    </source>
</reference>
<dbReference type="Pfam" id="PF22811">
    <property type="entry name" value="Zn_ribbon_NrdR"/>
    <property type="match status" value="1"/>
</dbReference>
<keyword evidence="7 8" id="KW-0804">Transcription</keyword>
<feature type="domain" description="ATP-cone" evidence="9">
    <location>
        <begin position="49"/>
        <end position="139"/>
    </location>
</feature>
<feature type="zinc finger region" evidence="8">
    <location>
        <begin position="3"/>
        <end position="34"/>
    </location>
</feature>
<comment type="similarity">
    <text evidence="8">Belongs to the NrdR family.</text>
</comment>
<keyword evidence="2 8" id="KW-0547">Nucleotide-binding</keyword>
<dbReference type="Pfam" id="PF03477">
    <property type="entry name" value="ATP-cone"/>
    <property type="match status" value="1"/>
</dbReference>
<evidence type="ECO:0000256" key="3">
    <source>
        <dbReference type="ARBA" id="ARBA00022833"/>
    </source>
</evidence>
<keyword evidence="5 8" id="KW-0805">Transcription regulation</keyword>
<dbReference type="Proteomes" id="UP000769156">
    <property type="component" value="Unassembled WGS sequence"/>
</dbReference>
<dbReference type="InterPro" id="IPR005144">
    <property type="entry name" value="ATP-cone_dom"/>
</dbReference>
<evidence type="ECO:0000313" key="11">
    <source>
        <dbReference type="Proteomes" id="UP000769156"/>
    </source>
</evidence>
<dbReference type="AlphaFoldDB" id="A0A921I2N2"/>
<keyword evidence="3 8" id="KW-0862">Zinc</keyword>
<dbReference type="GO" id="GO:0005524">
    <property type="term" value="F:ATP binding"/>
    <property type="evidence" value="ECO:0007669"/>
    <property type="project" value="UniProtKB-UniRule"/>
</dbReference>
<dbReference type="EMBL" id="DYVY01000155">
    <property type="protein sequence ID" value="HJF95000.1"/>
    <property type="molecule type" value="Genomic_DNA"/>
</dbReference>
<keyword evidence="1 8" id="KW-0678">Repressor</keyword>
<comment type="cofactor">
    <cofactor evidence="8">
        <name>Zn(2+)</name>
        <dbReference type="ChEBI" id="CHEBI:29105"/>
    </cofactor>
    <text evidence="8">Binds 1 zinc ion.</text>
</comment>
<gene>
    <name evidence="8 10" type="primary">nrdR</name>
    <name evidence="10" type="ORF">K8V82_09465</name>
</gene>
<evidence type="ECO:0000313" key="10">
    <source>
        <dbReference type="EMBL" id="HJF95000.1"/>
    </source>
</evidence>
<evidence type="ECO:0000256" key="7">
    <source>
        <dbReference type="ARBA" id="ARBA00023163"/>
    </source>
</evidence>
<dbReference type="InterPro" id="IPR003796">
    <property type="entry name" value="RNR_NrdR-like"/>
</dbReference>
<organism evidence="10 11">
    <name type="scientific">Lachnoclostridium phocaeense</name>
    <dbReference type="NCBI Taxonomy" id="1871021"/>
    <lineage>
        <taxon>Bacteria</taxon>
        <taxon>Bacillati</taxon>
        <taxon>Bacillota</taxon>
        <taxon>Clostridia</taxon>
        <taxon>Lachnospirales</taxon>
        <taxon>Lachnospiraceae</taxon>
    </lineage>
</organism>
<dbReference type="GO" id="GO:0003677">
    <property type="term" value="F:DNA binding"/>
    <property type="evidence" value="ECO:0007669"/>
    <property type="project" value="UniProtKB-KW"/>
</dbReference>
<evidence type="ECO:0000259" key="9">
    <source>
        <dbReference type="PROSITE" id="PS51161"/>
    </source>
</evidence>
<dbReference type="GO" id="GO:0045892">
    <property type="term" value="P:negative regulation of DNA-templated transcription"/>
    <property type="evidence" value="ECO:0007669"/>
    <property type="project" value="UniProtKB-UniRule"/>
</dbReference>
<evidence type="ECO:0000256" key="1">
    <source>
        <dbReference type="ARBA" id="ARBA00022491"/>
    </source>
</evidence>